<keyword evidence="3" id="KW-0687">Ribonucleoprotein</keyword>
<dbReference type="EMBL" id="CP051774">
    <property type="protein sequence ID" value="QJE99233.1"/>
    <property type="molecule type" value="Genomic_DNA"/>
</dbReference>
<evidence type="ECO:0000313" key="4">
    <source>
        <dbReference type="Proteomes" id="UP000501812"/>
    </source>
</evidence>
<sequence length="282" mass="30364">MFVWSKLSASKWLDAWEDRFHGNPNFVLHVLKGGKSVRVEVFCSTKGEAEAIAKQFGGSVRKLTSDWKNAGPEIPPPLKVRDAFVVTQAAKAKDLKDLAKEFPGRDVISIPPEMAFGTGDHATTATCLRFLVDIGRARPAGWSCADLGTGSGLLAIAAKKLGAGDTFACDHDPFAVAVAERNFPRNGVEGIETKELDILTWKPRKKYDVVLANIFSTVLIQAFPVITKTLKPGGDIVLSGILASQAWDVFTAAASHGLGFPEVVTKGKWVTARGGWMNDLTA</sequence>
<evidence type="ECO:0000313" key="3">
    <source>
        <dbReference type="EMBL" id="QJE99233.1"/>
    </source>
</evidence>
<keyword evidence="3" id="KW-0689">Ribosomal protein</keyword>
<dbReference type="KEGG" id="luo:HHL09_09490"/>
<dbReference type="AlphaFoldDB" id="A0A858RT72"/>
<reference evidence="3 4" key="1">
    <citation type="submission" date="2020-04" db="EMBL/GenBank/DDBJ databases">
        <title>Luteolibacter sp. G-1-1-1 isolated from soil.</title>
        <authorList>
            <person name="Dahal R.H."/>
        </authorList>
    </citation>
    <scope>NUCLEOTIDE SEQUENCE [LARGE SCALE GENOMIC DNA]</scope>
    <source>
        <strain evidence="3 4">G-1-1-1</strain>
    </source>
</reference>
<dbReference type="PANTHER" id="PTHR43648:SF1">
    <property type="entry name" value="ELECTRON TRANSFER FLAVOPROTEIN BETA SUBUNIT LYSINE METHYLTRANSFERASE"/>
    <property type="match status" value="1"/>
</dbReference>
<evidence type="ECO:0000256" key="2">
    <source>
        <dbReference type="ARBA" id="ARBA00022679"/>
    </source>
</evidence>
<keyword evidence="4" id="KW-1185">Reference proteome</keyword>
<dbReference type="InterPro" id="IPR050078">
    <property type="entry name" value="Ribosomal_L11_MeTrfase_PrmA"/>
</dbReference>
<dbReference type="Proteomes" id="UP000501812">
    <property type="component" value="Chromosome"/>
</dbReference>
<keyword evidence="1 3" id="KW-0489">Methyltransferase</keyword>
<dbReference type="PANTHER" id="PTHR43648">
    <property type="entry name" value="ELECTRON TRANSFER FLAVOPROTEIN BETA SUBUNIT LYSINE METHYLTRANSFERASE"/>
    <property type="match status" value="1"/>
</dbReference>
<dbReference type="GO" id="GO:0032259">
    <property type="term" value="P:methylation"/>
    <property type="evidence" value="ECO:0007669"/>
    <property type="project" value="UniProtKB-KW"/>
</dbReference>
<proteinExistence type="predicted"/>
<organism evidence="3 4">
    <name type="scientific">Luteolibacter luteus</name>
    <dbReference type="NCBI Taxonomy" id="2728835"/>
    <lineage>
        <taxon>Bacteria</taxon>
        <taxon>Pseudomonadati</taxon>
        <taxon>Verrucomicrobiota</taxon>
        <taxon>Verrucomicrobiia</taxon>
        <taxon>Verrucomicrobiales</taxon>
        <taxon>Verrucomicrobiaceae</taxon>
        <taxon>Luteolibacter</taxon>
    </lineage>
</organism>
<dbReference type="InterPro" id="IPR029063">
    <property type="entry name" value="SAM-dependent_MTases_sf"/>
</dbReference>
<dbReference type="CDD" id="cd02440">
    <property type="entry name" value="AdoMet_MTases"/>
    <property type="match status" value="1"/>
</dbReference>
<dbReference type="SUPFAM" id="SSF53335">
    <property type="entry name" value="S-adenosyl-L-methionine-dependent methyltransferases"/>
    <property type="match status" value="1"/>
</dbReference>
<protein>
    <submittedName>
        <fullName evidence="3">50S ribosomal protein L11 methyltransferase</fullName>
    </submittedName>
</protein>
<dbReference type="Pfam" id="PF06325">
    <property type="entry name" value="PrmA"/>
    <property type="match status" value="1"/>
</dbReference>
<dbReference type="GO" id="GO:0005840">
    <property type="term" value="C:ribosome"/>
    <property type="evidence" value="ECO:0007669"/>
    <property type="project" value="UniProtKB-KW"/>
</dbReference>
<keyword evidence="2 3" id="KW-0808">Transferase</keyword>
<evidence type="ECO:0000256" key="1">
    <source>
        <dbReference type="ARBA" id="ARBA00022603"/>
    </source>
</evidence>
<gene>
    <name evidence="3" type="ORF">HHL09_09490</name>
</gene>
<name>A0A858RT72_9BACT</name>
<dbReference type="GO" id="GO:0008276">
    <property type="term" value="F:protein methyltransferase activity"/>
    <property type="evidence" value="ECO:0007669"/>
    <property type="project" value="InterPro"/>
</dbReference>
<dbReference type="Gene3D" id="3.40.50.150">
    <property type="entry name" value="Vaccinia Virus protein VP39"/>
    <property type="match status" value="1"/>
</dbReference>
<accession>A0A858RT72</accession>